<dbReference type="RefSeq" id="XP_020059127.1">
    <property type="nucleotide sequence ID" value="XM_020203285.1"/>
</dbReference>
<comment type="cofactor">
    <cofactor evidence="1">
        <name>Mn(2+)</name>
        <dbReference type="ChEBI" id="CHEBI:29035"/>
    </cofactor>
</comment>
<dbReference type="InterPro" id="IPR001547">
    <property type="entry name" value="Glyco_hydro_5"/>
</dbReference>
<dbReference type="InterPro" id="IPR017853">
    <property type="entry name" value="GH"/>
</dbReference>
<accession>A0A1L9X3N4</accession>
<evidence type="ECO:0000256" key="2">
    <source>
        <dbReference type="ARBA" id="ARBA00004613"/>
    </source>
</evidence>
<evidence type="ECO:0000256" key="1">
    <source>
        <dbReference type="ARBA" id="ARBA00001936"/>
    </source>
</evidence>
<evidence type="ECO:0000256" key="3">
    <source>
        <dbReference type="ARBA" id="ARBA00005641"/>
    </source>
</evidence>
<dbReference type="PANTHER" id="PTHR31297">
    <property type="entry name" value="GLUCAN ENDO-1,6-BETA-GLUCOSIDASE B"/>
    <property type="match status" value="1"/>
</dbReference>
<dbReference type="Pfam" id="PF00150">
    <property type="entry name" value="Cellulase"/>
    <property type="match status" value="1"/>
</dbReference>
<keyword evidence="22" id="KW-1185">Reference proteome</keyword>
<evidence type="ECO:0000256" key="18">
    <source>
        <dbReference type="RuleBase" id="RU361153"/>
    </source>
</evidence>
<comment type="function">
    <text evidence="14">Beta-glucanases participate in the metabolism of beta-glucan, the main structural component of the cell wall. It could also function biosynthetically as a transglycosylase.</text>
</comment>
<feature type="domain" description="Glycoside hydrolase family 5" evidence="20">
    <location>
        <begin position="83"/>
        <end position="314"/>
    </location>
</feature>
<evidence type="ECO:0000313" key="22">
    <source>
        <dbReference type="Proteomes" id="UP000184546"/>
    </source>
</evidence>
<dbReference type="GO" id="GO:0071555">
    <property type="term" value="P:cell wall organization"/>
    <property type="evidence" value="ECO:0007669"/>
    <property type="project" value="UniProtKB-KW"/>
</dbReference>
<dbReference type="AlphaFoldDB" id="A0A1L9X3N4"/>
<evidence type="ECO:0000256" key="12">
    <source>
        <dbReference type="ARBA" id="ARBA00023326"/>
    </source>
</evidence>
<keyword evidence="5" id="KW-0964">Secreted</keyword>
<evidence type="ECO:0000259" key="20">
    <source>
        <dbReference type="Pfam" id="PF00150"/>
    </source>
</evidence>
<keyword evidence="6 19" id="KW-0732">Signal</keyword>
<evidence type="ECO:0000256" key="5">
    <source>
        <dbReference type="ARBA" id="ARBA00022525"/>
    </source>
</evidence>
<evidence type="ECO:0000256" key="6">
    <source>
        <dbReference type="ARBA" id="ARBA00022729"/>
    </source>
</evidence>
<keyword evidence="11" id="KW-0961">Cell wall biogenesis/degradation</keyword>
<evidence type="ECO:0000256" key="16">
    <source>
        <dbReference type="ARBA" id="ARBA00041261"/>
    </source>
</evidence>
<evidence type="ECO:0000256" key="10">
    <source>
        <dbReference type="ARBA" id="ARBA00023295"/>
    </source>
</evidence>
<dbReference type="SUPFAM" id="SSF51445">
    <property type="entry name" value="(Trans)glycosidases"/>
    <property type="match status" value="1"/>
</dbReference>
<proteinExistence type="inferred from homology"/>
<protein>
    <recommendedName>
        <fullName evidence="15">glucan 1,3-beta-glucosidase</fullName>
        <ecNumber evidence="15">3.2.1.58</ecNumber>
    </recommendedName>
    <alternativeName>
        <fullName evidence="17">Exo-1,3-beta-glucanase 1</fullName>
    </alternativeName>
    <alternativeName>
        <fullName evidence="16">Exo-1,3-beta-glucanase A</fullName>
    </alternativeName>
</protein>
<dbReference type="GeneID" id="30977099"/>
<evidence type="ECO:0000256" key="13">
    <source>
        <dbReference type="ARBA" id="ARBA00036824"/>
    </source>
</evidence>
<evidence type="ECO:0000256" key="4">
    <source>
        <dbReference type="ARBA" id="ARBA00011245"/>
    </source>
</evidence>
<dbReference type="OMA" id="GWDMQDL"/>
<dbReference type="EMBL" id="KV878972">
    <property type="protein sequence ID" value="OJK02788.1"/>
    <property type="molecule type" value="Genomic_DNA"/>
</dbReference>
<dbReference type="Gene3D" id="3.20.20.80">
    <property type="entry name" value="Glycosidases"/>
    <property type="match status" value="1"/>
</dbReference>
<dbReference type="EC" id="3.2.1.58" evidence="15"/>
<gene>
    <name evidence="21" type="ORF">ASPACDRAFT_57777</name>
</gene>
<keyword evidence="10 18" id="KW-0326">Glycosidase</keyword>
<comment type="catalytic activity">
    <reaction evidence="13">
        <text>Successive hydrolysis of beta-D-glucose units from the non-reducing ends of (1-&gt;3)-beta-D-glucans, releasing alpha-glucose.</text>
        <dbReference type="EC" id="3.2.1.58"/>
    </reaction>
</comment>
<dbReference type="FunFam" id="3.20.20.80:FF:000033">
    <property type="entry name" value="Glucan 1,3-beta-glucosidase A"/>
    <property type="match status" value="1"/>
</dbReference>
<keyword evidence="7 18" id="KW-0378">Hydrolase</keyword>
<sequence>MLGKRMQNALLALGLVAVGADAAAVRLENRASAFDYKSQKIQGVNLGGWLVTEPWITPSIYDNAGGAAVDEWTLTQTLGKTEAQSRLSAHWSSFITQDDFERIAQAGLNHVRIPIGYWALAPIEGEPYVYGQLEYLDQAITWARSANLKVILDLHGAPGSQNGFDNSGRKGPVQWQQGSTVNQTLVAFNELAKRYLQHSDVVTAIEALNEPSVPGGVNQDGLKQYYYSTLATVQSLNPDTALVLHDGFLSVDSWNGFMQSSNAVMDTHNYQVFDNGLLAMDINTHVQTACAFANQHLVTTDKPAFVGEWTGALTDCAKYLNGKGVGARYDGTYGSSGAIGSCAGYSTGTTAGLSDEERTNTRHFIEAQLDAFEKKTGWVFWTWKTEGAPGWDLQDLLAEGLFPSPLSDRQYPGQCS</sequence>
<feature type="chain" id="PRO_5012001871" description="glucan 1,3-beta-glucosidase" evidence="19">
    <location>
        <begin position="23"/>
        <end position="416"/>
    </location>
</feature>
<evidence type="ECO:0000256" key="14">
    <source>
        <dbReference type="ARBA" id="ARBA00037254"/>
    </source>
</evidence>
<evidence type="ECO:0000256" key="7">
    <source>
        <dbReference type="ARBA" id="ARBA00022801"/>
    </source>
</evidence>
<keyword evidence="12" id="KW-0624">Polysaccharide degradation</keyword>
<evidence type="ECO:0000256" key="11">
    <source>
        <dbReference type="ARBA" id="ARBA00023316"/>
    </source>
</evidence>
<evidence type="ECO:0000313" key="21">
    <source>
        <dbReference type="EMBL" id="OJK02788.1"/>
    </source>
</evidence>
<comment type="subunit">
    <text evidence="4">Monomer.</text>
</comment>
<keyword evidence="9" id="KW-0119">Carbohydrate metabolism</keyword>
<name>A0A1L9X3N4_ASPA1</name>
<dbReference type="GO" id="GO:0004338">
    <property type="term" value="F:glucan exo-1,3-beta-glucosidase activity"/>
    <property type="evidence" value="ECO:0007669"/>
    <property type="project" value="UniProtKB-EC"/>
</dbReference>
<evidence type="ECO:0000256" key="19">
    <source>
        <dbReference type="SAM" id="SignalP"/>
    </source>
</evidence>
<comment type="similarity">
    <text evidence="3 18">Belongs to the glycosyl hydrolase 5 (cellulase A) family.</text>
</comment>
<evidence type="ECO:0000256" key="9">
    <source>
        <dbReference type="ARBA" id="ARBA00023277"/>
    </source>
</evidence>
<organism evidence="21 22">
    <name type="scientific">Aspergillus aculeatus (strain ATCC 16872 / CBS 172.66 / WB 5094)</name>
    <dbReference type="NCBI Taxonomy" id="690307"/>
    <lineage>
        <taxon>Eukaryota</taxon>
        <taxon>Fungi</taxon>
        <taxon>Dikarya</taxon>
        <taxon>Ascomycota</taxon>
        <taxon>Pezizomycotina</taxon>
        <taxon>Eurotiomycetes</taxon>
        <taxon>Eurotiomycetidae</taxon>
        <taxon>Eurotiales</taxon>
        <taxon>Aspergillaceae</taxon>
        <taxon>Aspergillus</taxon>
        <taxon>Aspergillus subgen. Circumdati</taxon>
    </lineage>
</organism>
<dbReference type="GO" id="GO:0005576">
    <property type="term" value="C:extracellular region"/>
    <property type="evidence" value="ECO:0007669"/>
    <property type="project" value="UniProtKB-SubCell"/>
</dbReference>
<evidence type="ECO:0000256" key="8">
    <source>
        <dbReference type="ARBA" id="ARBA00023211"/>
    </source>
</evidence>
<dbReference type="Proteomes" id="UP000184546">
    <property type="component" value="Unassembled WGS sequence"/>
</dbReference>
<dbReference type="GO" id="GO:0009251">
    <property type="term" value="P:glucan catabolic process"/>
    <property type="evidence" value="ECO:0007669"/>
    <property type="project" value="TreeGrafter"/>
</dbReference>
<dbReference type="GO" id="GO:0009986">
    <property type="term" value="C:cell surface"/>
    <property type="evidence" value="ECO:0007669"/>
    <property type="project" value="TreeGrafter"/>
</dbReference>
<dbReference type="OrthoDB" id="62120at2759"/>
<feature type="signal peptide" evidence="19">
    <location>
        <begin position="1"/>
        <end position="22"/>
    </location>
</feature>
<dbReference type="STRING" id="690307.A0A1L9X3N4"/>
<reference evidence="22" key="1">
    <citation type="journal article" date="2017" name="Genome Biol.">
        <title>Comparative genomics reveals high biological diversity and specific adaptations in the industrially and medically important fungal genus Aspergillus.</title>
        <authorList>
            <person name="de Vries R.P."/>
            <person name="Riley R."/>
            <person name="Wiebenga A."/>
            <person name="Aguilar-Osorio G."/>
            <person name="Amillis S."/>
            <person name="Uchima C.A."/>
            <person name="Anderluh G."/>
            <person name="Asadollahi M."/>
            <person name="Askin M."/>
            <person name="Barry K."/>
            <person name="Battaglia E."/>
            <person name="Bayram O."/>
            <person name="Benocci T."/>
            <person name="Braus-Stromeyer S.A."/>
            <person name="Caldana C."/>
            <person name="Canovas D."/>
            <person name="Cerqueira G.C."/>
            <person name="Chen F."/>
            <person name="Chen W."/>
            <person name="Choi C."/>
            <person name="Clum A."/>
            <person name="Dos Santos R.A."/>
            <person name="Damasio A.R."/>
            <person name="Diallinas G."/>
            <person name="Emri T."/>
            <person name="Fekete E."/>
            <person name="Flipphi M."/>
            <person name="Freyberg S."/>
            <person name="Gallo A."/>
            <person name="Gournas C."/>
            <person name="Habgood R."/>
            <person name="Hainaut M."/>
            <person name="Harispe M.L."/>
            <person name="Henrissat B."/>
            <person name="Hilden K.S."/>
            <person name="Hope R."/>
            <person name="Hossain A."/>
            <person name="Karabika E."/>
            <person name="Karaffa L."/>
            <person name="Karanyi Z."/>
            <person name="Krasevec N."/>
            <person name="Kuo A."/>
            <person name="Kusch H."/>
            <person name="LaButti K."/>
            <person name="Lagendijk E.L."/>
            <person name="Lapidus A."/>
            <person name="Levasseur A."/>
            <person name="Lindquist E."/>
            <person name="Lipzen A."/>
            <person name="Logrieco A.F."/>
            <person name="MacCabe A."/>
            <person name="Maekelae M.R."/>
            <person name="Malavazi I."/>
            <person name="Melin P."/>
            <person name="Meyer V."/>
            <person name="Mielnichuk N."/>
            <person name="Miskei M."/>
            <person name="Molnar A.P."/>
            <person name="Mule G."/>
            <person name="Ngan C.Y."/>
            <person name="Orejas M."/>
            <person name="Orosz E."/>
            <person name="Ouedraogo J.P."/>
            <person name="Overkamp K.M."/>
            <person name="Park H.-S."/>
            <person name="Perrone G."/>
            <person name="Piumi F."/>
            <person name="Punt P.J."/>
            <person name="Ram A.F."/>
            <person name="Ramon A."/>
            <person name="Rauscher S."/>
            <person name="Record E."/>
            <person name="Riano-Pachon D.M."/>
            <person name="Robert V."/>
            <person name="Roehrig J."/>
            <person name="Ruller R."/>
            <person name="Salamov A."/>
            <person name="Salih N.S."/>
            <person name="Samson R.A."/>
            <person name="Sandor E."/>
            <person name="Sanguinetti M."/>
            <person name="Schuetze T."/>
            <person name="Sepcic K."/>
            <person name="Shelest E."/>
            <person name="Sherlock G."/>
            <person name="Sophianopoulou V."/>
            <person name="Squina F.M."/>
            <person name="Sun H."/>
            <person name="Susca A."/>
            <person name="Todd R.B."/>
            <person name="Tsang A."/>
            <person name="Unkles S.E."/>
            <person name="van de Wiele N."/>
            <person name="van Rossen-Uffink D."/>
            <person name="Oliveira J.V."/>
            <person name="Vesth T.C."/>
            <person name="Visser J."/>
            <person name="Yu J.-H."/>
            <person name="Zhou M."/>
            <person name="Andersen M.R."/>
            <person name="Archer D.B."/>
            <person name="Baker S.E."/>
            <person name="Benoit I."/>
            <person name="Brakhage A.A."/>
            <person name="Braus G.H."/>
            <person name="Fischer R."/>
            <person name="Frisvad J.C."/>
            <person name="Goldman G.H."/>
            <person name="Houbraken J."/>
            <person name="Oakley B."/>
            <person name="Pocsi I."/>
            <person name="Scazzocchio C."/>
            <person name="Seiboth B."/>
            <person name="vanKuyk P.A."/>
            <person name="Wortman J."/>
            <person name="Dyer P.S."/>
            <person name="Grigoriev I.V."/>
        </authorList>
    </citation>
    <scope>NUCLEOTIDE SEQUENCE [LARGE SCALE GENOMIC DNA]</scope>
    <source>
        <strain evidence="22">ATCC 16872 / CBS 172.66 / WB 5094</strain>
    </source>
</reference>
<evidence type="ECO:0000256" key="17">
    <source>
        <dbReference type="ARBA" id="ARBA00041265"/>
    </source>
</evidence>
<evidence type="ECO:0000256" key="15">
    <source>
        <dbReference type="ARBA" id="ARBA00038929"/>
    </source>
</evidence>
<keyword evidence="8" id="KW-0464">Manganese</keyword>
<dbReference type="VEuPathDB" id="FungiDB:ASPACDRAFT_57777"/>
<comment type="subcellular location">
    <subcellularLocation>
        <location evidence="2">Secreted</location>
    </subcellularLocation>
</comment>
<dbReference type="InterPro" id="IPR050386">
    <property type="entry name" value="Glycosyl_hydrolase_5"/>
</dbReference>
<dbReference type="PANTHER" id="PTHR31297:SF1">
    <property type="entry name" value="GLUCAN 1,3-BETA-GLUCOSIDASE I_II-RELATED"/>
    <property type="match status" value="1"/>
</dbReference>